<keyword evidence="3" id="KW-1185">Reference proteome</keyword>
<name>A0A239P436_9ACTN</name>
<reference evidence="2 3" key="1">
    <citation type="submission" date="2017-06" db="EMBL/GenBank/DDBJ databases">
        <authorList>
            <person name="Kim H.J."/>
            <person name="Triplett B.A."/>
        </authorList>
    </citation>
    <scope>NUCLEOTIDE SEQUENCE [LARGE SCALE GENOMIC DNA]</scope>
    <source>
        <strain evidence="2 3">CGMCC 4.2132</strain>
    </source>
</reference>
<dbReference type="InterPro" id="IPR015032">
    <property type="entry name" value="ThsB__TIR-like_domain"/>
</dbReference>
<gene>
    <name evidence="2" type="ORF">SAMN05216276_108612</name>
</gene>
<dbReference type="InterPro" id="IPR036490">
    <property type="entry name" value="ThsB_TIR-like_sf"/>
</dbReference>
<dbReference type="RefSeq" id="WP_089213210.1">
    <property type="nucleotide sequence ID" value="NZ_FZOD01000086.1"/>
</dbReference>
<organism evidence="2 3">
    <name type="scientific">Streptosporangium subroseum</name>
    <dbReference type="NCBI Taxonomy" id="106412"/>
    <lineage>
        <taxon>Bacteria</taxon>
        <taxon>Bacillati</taxon>
        <taxon>Actinomycetota</taxon>
        <taxon>Actinomycetes</taxon>
        <taxon>Streptosporangiales</taxon>
        <taxon>Streptosporangiaceae</taxon>
        <taxon>Streptosporangium</taxon>
    </lineage>
</organism>
<dbReference type="OrthoDB" id="9809731at2"/>
<accession>A0A239P436</accession>
<dbReference type="AlphaFoldDB" id="A0A239P436"/>
<evidence type="ECO:0000313" key="3">
    <source>
        <dbReference type="Proteomes" id="UP000198282"/>
    </source>
</evidence>
<dbReference type="Pfam" id="PF08937">
    <property type="entry name" value="ThsB_TIR"/>
    <property type="match status" value="1"/>
</dbReference>
<dbReference type="Proteomes" id="UP000198282">
    <property type="component" value="Unassembled WGS sequence"/>
</dbReference>
<dbReference type="SUPFAM" id="SSF52206">
    <property type="entry name" value="Hypothetical protein MTH538"/>
    <property type="match status" value="1"/>
</dbReference>
<evidence type="ECO:0000259" key="1">
    <source>
        <dbReference type="Pfam" id="PF08937"/>
    </source>
</evidence>
<feature type="domain" description="Thoeris protein ThsB TIR-like" evidence="1">
    <location>
        <begin position="7"/>
        <end position="94"/>
    </location>
</feature>
<evidence type="ECO:0000313" key="2">
    <source>
        <dbReference type="EMBL" id="SNT61897.1"/>
    </source>
</evidence>
<protein>
    <recommendedName>
        <fullName evidence="1">Thoeris protein ThsB TIR-like domain-containing protein</fullName>
    </recommendedName>
</protein>
<proteinExistence type="predicted"/>
<dbReference type="EMBL" id="FZOD01000086">
    <property type="protein sequence ID" value="SNT61897.1"/>
    <property type="molecule type" value="Genomic_DNA"/>
</dbReference>
<sequence length="124" mass="14159">MAGKTIFIAFAMEDEVSRNMFTGQRVNAKTPFEFIDMSVKEQYESEWKTRVLTRVRRSDGVIALISNSTPKAEGQLWEIQCALDEGKPLIGIWMGDYRIKPPVMGPAPCKVWTWQNVADFIDDL</sequence>
<dbReference type="Gene3D" id="3.40.50.11200">
    <property type="match status" value="1"/>
</dbReference>